<dbReference type="InterPro" id="IPR007219">
    <property type="entry name" value="XnlR_reg_dom"/>
</dbReference>
<feature type="region of interest" description="Disordered" evidence="3">
    <location>
        <begin position="86"/>
        <end position="112"/>
    </location>
</feature>
<dbReference type="GO" id="GO:0003677">
    <property type="term" value="F:DNA binding"/>
    <property type="evidence" value="ECO:0007669"/>
    <property type="project" value="InterPro"/>
</dbReference>
<protein>
    <submittedName>
        <fullName evidence="5">Proline utilization trans-activator</fullName>
    </submittedName>
</protein>
<dbReference type="Proteomes" id="UP001302676">
    <property type="component" value="Unassembled WGS sequence"/>
</dbReference>
<evidence type="ECO:0000313" key="5">
    <source>
        <dbReference type="EMBL" id="KAK4143662.1"/>
    </source>
</evidence>
<keyword evidence="1" id="KW-0479">Metal-binding</keyword>
<dbReference type="GO" id="GO:0000981">
    <property type="term" value="F:DNA-binding transcription factor activity, RNA polymerase II-specific"/>
    <property type="evidence" value="ECO:0007669"/>
    <property type="project" value="InterPro"/>
</dbReference>
<name>A0AAN6ZM92_9PEZI</name>
<dbReference type="Gene3D" id="4.10.240.10">
    <property type="entry name" value="Zn(2)-C6 fungal-type DNA-binding domain"/>
    <property type="match status" value="1"/>
</dbReference>
<dbReference type="GO" id="GO:0006351">
    <property type="term" value="P:DNA-templated transcription"/>
    <property type="evidence" value="ECO:0007669"/>
    <property type="project" value="InterPro"/>
</dbReference>
<dbReference type="PROSITE" id="PS50048">
    <property type="entry name" value="ZN2_CY6_FUNGAL_2"/>
    <property type="match status" value="1"/>
</dbReference>
<dbReference type="RefSeq" id="XP_062637033.1">
    <property type="nucleotide sequence ID" value="XM_062780729.1"/>
</dbReference>
<dbReference type="GO" id="GO:0008270">
    <property type="term" value="F:zinc ion binding"/>
    <property type="evidence" value="ECO:0007669"/>
    <property type="project" value="InterPro"/>
</dbReference>
<feature type="compositionally biased region" description="Basic residues" evidence="3">
    <location>
        <begin position="88"/>
        <end position="106"/>
    </location>
</feature>
<reference evidence="5" key="1">
    <citation type="journal article" date="2023" name="Mol. Phylogenet. Evol.">
        <title>Genome-scale phylogeny and comparative genomics of the fungal order Sordariales.</title>
        <authorList>
            <person name="Hensen N."/>
            <person name="Bonometti L."/>
            <person name="Westerberg I."/>
            <person name="Brannstrom I.O."/>
            <person name="Guillou S."/>
            <person name="Cros-Aarteil S."/>
            <person name="Calhoun S."/>
            <person name="Haridas S."/>
            <person name="Kuo A."/>
            <person name="Mondo S."/>
            <person name="Pangilinan J."/>
            <person name="Riley R."/>
            <person name="LaButti K."/>
            <person name="Andreopoulos B."/>
            <person name="Lipzen A."/>
            <person name="Chen C."/>
            <person name="Yan M."/>
            <person name="Daum C."/>
            <person name="Ng V."/>
            <person name="Clum A."/>
            <person name="Steindorff A."/>
            <person name="Ohm R.A."/>
            <person name="Martin F."/>
            <person name="Silar P."/>
            <person name="Natvig D.O."/>
            <person name="Lalanne C."/>
            <person name="Gautier V."/>
            <person name="Ament-Velasquez S.L."/>
            <person name="Kruys A."/>
            <person name="Hutchinson M.I."/>
            <person name="Powell A.J."/>
            <person name="Barry K."/>
            <person name="Miller A.N."/>
            <person name="Grigoriev I.V."/>
            <person name="Debuchy R."/>
            <person name="Gladieux P."/>
            <person name="Hiltunen Thoren M."/>
            <person name="Johannesson H."/>
        </authorList>
    </citation>
    <scope>NUCLEOTIDE SEQUENCE</scope>
    <source>
        <strain evidence="5">CBS 141.50</strain>
    </source>
</reference>
<dbReference type="PANTHER" id="PTHR47431:SF1">
    <property type="entry name" value="ZN(II)2CYS6 TRANSCRIPTION FACTOR (EUROFUNG)"/>
    <property type="match status" value="1"/>
</dbReference>
<dbReference type="SUPFAM" id="SSF57701">
    <property type="entry name" value="Zn2/Cys6 DNA-binding domain"/>
    <property type="match status" value="1"/>
</dbReference>
<dbReference type="InterPro" id="IPR001138">
    <property type="entry name" value="Zn2Cys6_DnaBD"/>
</dbReference>
<dbReference type="CDD" id="cd00067">
    <property type="entry name" value="GAL4"/>
    <property type="match status" value="1"/>
</dbReference>
<gene>
    <name evidence="5" type="ORF">C8A04DRAFT_28654</name>
</gene>
<dbReference type="PROSITE" id="PS00463">
    <property type="entry name" value="ZN2_CY6_FUNGAL_1"/>
    <property type="match status" value="1"/>
</dbReference>
<feature type="compositionally biased region" description="Polar residues" evidence="3">
    <location>
        <begin position="9"/>
        <end position="28"/>
    </location>
</feature>
<comment type="caution">
    <text evidence="5">The sequence shown here is derived from an EMBL/GenBank/DDBJ whole genome shotgun (WGS) entry which is preliminary data.</text>
</comment>
<dbReference type="EMBL" id="MU853584">
    <property type="protein sequence ID" value="KAK4143662.1"/>
    <property type="molecule type" value="Genomic_DNA"/>
</dbReference>
<dbReference type="PANTHER" id="PTHR47431">
    <property type="entry name" value="ZN(II)2CYS6 TRANSCRIPTION FACTOR (EUROFUNG)-RELATED"/>
    <property type="match status" value="1"/>
</dbReference>
<dbReference type="Pfam" id="PF04082">
    <property type="entry name" value="Fungal_trans"/>
    <property type="match status" value="1"/>
</dbReference>
<evidence type="ECO:0000256" key="3">
    <source>
        <dbReference type="SAM" id="MobiDB-lite"/>
    </source>
</evidence>
<dbReference type="CDD" id="cd12148">
    <property type="entry name" value="fungal_TF_MHR"/>
    <property type="match status" value="1"/>
</dbReference>
<dbReference type="AlphaFoldDB" id="A0AAN6ZM92"/>
<feature type="domain" description="Zn(2)-C6 fungal-type" evidence="4">
    <location>
        <begin position="54"/>
        <end position="83"/>
    </location>
</feature>
<dbReference type="GeneID" id="87817342"/>
<accession>A0AAN6ZM92</accession>
<feature type="region of interest" description="Disordered" evidence="3">
    <location>
        <begin position="1"/>
        <end position="46"/>
    </location>
</feature>
<evidence type="ECO:0000256" key="1">
    <source>
        <dbReference type="ARBA" id="ARBA00022723"/>
    </source>
</evidence>
<dbReference type="SMART" id="SM00066">
    <property type="entry name" value="GAL4"/>
    <property type="match status" value="1"/>
</dbReference>
<evidence type="ECO:0000259" key="4">
    <source>
        <dbReference type="PROSITE" id="PS50048"/>
    </source>
</evidence>
<dbReference type="Pfam" id="PF00172">
    <property type="entry name" value="Zn_clus"/>
    <property type="match status" value="1"/>
</dbReference>
<proteinExistence type="predicted"/>
<evidence type="ECO:0000256" key="2">
    <source>
        <dbReference type="ARBA" id="ARBA00023242"/>
    </source>
</evidence>
<evidence type="ECO:0000313" key="6">
    <source>
        <dbReference type="Proteomes" id="UP001302676"/>
    </source>
</evidence>
<dbReference type="InterPro" id="IPR036864">
    <property type="entry name" value="Zn2-C6_fun-type_DNA-bd_sf"/>
</dbReference>
<sequence length="663" mass="72507">MDTYATVAPQLSGSSATGSPAVSSDSPGTATSSVSATSDARLGQQAAPPSVPAACLACRGKHLKCDGNTPCSRCTSSNSECLYVPSRRGYKGPRRGTAHNPNKRHASSSPPYVGAEDAATACPMMLGHGGVPIAVPSLAGFNPGIVLPEQSPVSYTAASPMTNVPLYRNSFAPAMDPNALALTTTTTPAAQVVAAPPPVQPPVPTLAERCFDAFYHFFHAGHPFVLPKEPLIRLREEGSTPNLNVLMAAMKYIGSLYVDAGPAKATYFDEAVRLCYQPGTPKDGFLIQALLLLIIGLDGQCDQGRARELLADCERYAIEIDLNKRNFATIHGRGNPVLEESWRRTWWDLYVCDGMIAGVHRITKFLLYDIQADVGLPCEEQQYLTGRIPQTFYMEDFDDQTFSDEEVDFSSFTYRIAAMRNMGRMMRMPPVMFPDDAAIDRVQSLFTNWRMHLPDGKRDDLTRNCQLDEMMFQAHFITHACTIMLHQPLSQLDTSPVAAVNSCAPHRPVPSGDNFNLHTRHTLTSASEISKMITQAVPVTRHTHFFTCVITLSSIVHLSRWALYFVDDEDHLRQQVRLNIGALHKLSRVWKAADTAWGQVKGVAQDIYRQKKAQQISPAFWVGFTQEQMISSINADEGIMSEFTNVGGVGPVNAVGVLGPGKG</sequence>
<feature type="compositionally biased region" description="Low complexity" evidence="3">
    <location>
        <begin position="29"/>
        <end position="40"/>
    </location>
</feature>
<keyword evidence="6" id="KW-1185">Reference proteome</keyword>
<organism evidence="5 6">
    <name type="scientific">Dichotomopilus funicola</name>
    <dbReference type="NCBI Taxonomy" id="1934379"/>
    <lineage>
        <taxon>Eukaryota</taxon>
        <taxon>Fungi</taxon>
        <taxon>Dikarya</taxon>
        <taxon>Ascomycota</taxon>
        <taxon>Pezizomycotina</taxon>
        <taxon>Sordariomycetes</taxon>
        <taxon>Sordariomycetidae</taxon>
        <taxon>Sordariales</taxon>
        <taxon>Chaetomiaceae</taxon>
        <taxon>Dichotomopilus</taxon>
    </lineage>
</organism>
<keyword evidence="2" id="KW-0539">Nucleus</keyword>
<reference evidence="5" key="2">
    <citation type="submission" date="2023-05" db="EMBL/GenBank/DDBJ databases">
        <authorList>
            <consortium name="Lawrence Berkeley National Laboratory"/>
            <person name="Steindorff A."/>
            <person name="Hensen N."/>
            <person name="Bonometti L."/>
            <person name="Westerberg I."/>
            <person name="Brannstrom I.O."/>
            <person name="Guillou S."/>
            <person name="Cros-Aarteil S."/>
            <person name="Calhoun S."/>
            <person name="Haridas S."/>
            <person name="Kuo A."/>
            <person name="Mondo S."/>
            <person name="Pangilinan J."/>
            <person name="Riley R."/>
            <person name="Labutti K."/>
            <person name="Andreopoulos B."/>
            <person name="Lipzen A."/>
            <person name="Chen C."/>
            <person name="Yanf M."/>
            <person name="Daum C."/>
            <person name="Ng V."/>
            <person name="Clum A."/>
            <person name="Ohm R."/>
            <person name="Martin F."/>
            <person name="Silar P."/>
            <person name="Natvig D."/>
            <person name="Lalanne C."/>
            <person name="Gautier V."/>
            <person name="Ament-Velasquez S.L."/>
            <person name="Kruys A."/>
            <person name="Hutchinson M.I."/>
            <person name="Powell A.J."/>
            <person name="Barry K."/>
            <person name="Miller A.N."/>
            <person name="Grigoriev I.V."/>
            <person name="Debuchy R."/>
            <person name="Gladieux P."/>
            <person name="Thoren M.H."/>
            <person name="Johannesson H."/>
        </authorList>
    </citation>
    <scope>NUCLEOTIDE SEQUENCE</scope>
    <source>
        <strain evidence="5">CBS 141.50</strain>
    </source>
</reference>